<feature type="non-terminal residue" evidence="1">
    <location>
        <position position="53"/>
    </location>
</feature>
<protein>
    <submittedName>
        <fullName evidence="1">Uncharacterized protein</fullName>
    </submittedName>
</protein>
<name>A0ABM8M643_9GAMM</name>
<dbReference type="EMBL" id="CAHJWF010000142">
    <property type="protein sequence ID" value="CAB5499732.1"/>
    <property type="molecule type" value="Genomic_DNA"/>
</dbReference>
<accession>A0ABM8M643</accession>
<organism evidence="1 2">
    <name type="scientific">Bathymodiolus thermophilus thioautotrophic gill symbiont</name>
    <dbReference type="NCBI Taxonomy" id="2360"/>
    <lineage>
        <taxon>Bacteria</taxon>
        <taxon>Pseudomonadati</taxon>
        <taxon>Pseudomonadota</taxon>
        <taxon>Gammaproteobacteria</taxon>
        <taxon>sulfur-oxidizing symbionts</taxon>
    </lineage>
</organism>
<gene>
    <name evidence="1" type="ORF">AZO1586I_540</name>
</gene>
<keyword evidence="2" id="KW-1185">Reference proteome</keyword>
<dbReference type="Proteomes" id="UP000626656">
    <property type="component" value="Unassembled WGS sequence"/>
</dbReference>
<proteinExistence type="predicted"/>
<comment type="caution">
    <text evidence="1">The sequence shown here is derived from an EMBL/GenBank/DDBJ whole genome shotgun (WGS) entry which is preliminary data.</text>
</comment>
<evidence type="ECO:0000313" key="2">
    <source>
        <dbReference type="Proteomes" id="UP000626656"/>
    </source>
</evidence>
<reference evidence="1 2" key="1">
    <citation type="submission" date="2020-05" db="EMBL/GenBank/DDBJ databases">
        <authorList>
            <person name="Petersen J."/>
            <person name="Sayavedra L."/>
        </authorList>
    </citation>
    <scope>NUCLEOTIDE SEQUENCE [LARGE SCALE GENOMIC DNA]</scope>
    <source>
        <strain evidence="1">B azoricus SOX ET2 1586I</strain>
    </source>
</reference>
<sequence length="53" mass="5914">MSNTTLRKNQKNQLNNTGINQQKLRAFAGELAKDIHTQDDLAELSASLVKMTI</sequence>
<evidence type="ECO:0000313" key="1">
    <source>
        <dbReference type="EMBL" id="CAB5499732.1"/>
    </source>
</evidence>